<feature type="compositionally biased region" description="Basic and acidic residues" evidence="10">
    <location>
        <begin position="789"/>
        <end position="811"/>
    </location>
</feature>
<feature type="compositionally biased region" description="Basic and acidic residues" evidence="10">
    <location>
        <begin position="1012"/>
        <end position="1021"/>
    </location>
</feature>
<evidence type="ECO:0000256" key="9">
    <source>
        <dbReference type="SAM" id="Coils"/>
    </source>
</evidence>
<evidence type="ECO:0000259" key="12">
    <source>
        <dbReference type="PROSITE" id="PS50222"/>
    </source>
</evidence>
<evidence type="ECO:0000256" key="6">
    <source>
        <dbReference type="ARBA" id="ARBA00022840"/>
    </source>
</evidence>
<feature type="region of interest" description="Disordered" evidence="10">
    <location>
        <begin position="768"/>
        <end position="811"/>
    </location>
</feature>
<evidence type="ECO:0000313" key="13">
    <source>
        <dbReference type="EMBL" id="CAD9282747.1"/>
    </source>
</evidence>
<accession>A0A7S1UZ36</accession>
<dbReference type="CDD" id="cd05117">
    <property type="entry name" value="STKc_CAMK"/>
    <property type="match status" value="1"/>
</dbReference>
<organism evidence="13">
    <name type="scientific">Grammatophora oceanica</name>
    <dbReference type="NCBI Taxonomy" id="210454"/>
    <lineage>
        <taxon>Eukaryota</taxon>
        <taxon>Sar</taxon>
        <taxon>Stramenopiles</taxon>
        <taxon>Ochrophyta</taxon>
        <taxon>Bacillariophyta</taxon>
        <taxon>Fragilariophyceae</taxon>
        <taxon>Fragilariophycidae</taxon>
        <taxon>Rhabdonematales</taxon>
        <taxon>Grammatophoraceae</taxon>
        <taxon>Grammatophora</taxon>
    </lineage>
</organism>
<feature type="region of interest" description="Disordered" evidence="10">
    <location>
        <begin position="68"/>
        <end position="121"/>
    </location>
</feature>
<evidence type="ECO:0000259" key="11">
    <source>
        <dbReference type="PROSITE" id="PS50011"/>
    </source>
</evidence>
<keyword evidence="6 8" id="KW-0067">ATP-binding</keyword>
<feature type="domain" description="EF-hand" evidence="12">
    <location>
        <begin position="554"/>
        <end position="589"/>
    </location>
</feature>
<evidence type="ECO:0000256" key="3">
    <source>
        <dbReference type="ARBA" id="ARBA00022679"/>
    </source>
</evidence>
<dbReference type="InterPro" id="IPR017441">
    <property type="entry name" value="Protein_kinase_ATP_BS"/>
</dbReference>
<dbReference type="PANTHER" id="PTHR24349">
    <property type="entry name" value="SERINE/THREONINE-PROTEIN KINASE"/>
    <property type="match status" value="1"/>
</dbReference>
<evidence type="ECO:0000256" key="4">
    <source>
        <dbReference type="ARBA" id="ARBA00022741"/>
    </source>
</evidence>
<proteinExistence type="inferred from homology"/>
<dbReference type="PROSITE" id="PS00107">
    <property type="entry name" value="PROTEIN_KINASE_ATP"/>
    <property type="match status" value="1"/>
</dbReference>
<dbReference type="Gene3D" id="1.10.238.10">
    <property type="entry name" value="EF-hand"/>
    <property type="match status" value="1"/>
</dbReference>
<feature type="binding site" evidence="8">
    <location>
        <position position="195"/>
    </location>
    <ligand>
        <name>ATP</name>
        <dbReference type="ChEBI" id="CHEBI:30616"/>
    </ligand>
</feature>
<feature type="domain" description="EF-hand" evidence="12">
    <location>
        <begin position="477"/>
        <end position="512"/>
    </location>
</feature>
<dbReference type="FunFam" id="1.10.238.10:FF:000788">
    <property type="entry name" value="Predicted protein"/>
    <property type="match status" value="1"/>
</dbReference>
<keyword evidence="5" id="KW-0418">Kinase</keyword>
<feature type="domain" description="Protein kinase" evidence="11">
    <location>
        <begin position="166"/>
        <end position="430"/>
    </location>
</feature>
<feature type="region of interest" description="Disordered" evidence="10">
    <location>
        <begin position="971"/>
        <end position="1027"/>
    </location>
</feature>
<evidence type="ECO:0000256" key="1">
    <source>
        <dbReference type="ARBA" id="ARBA00001946"/>
    </source>
</evidence>
<keyword evidence="9" id="KW-0175">Coiled coil</keyword>
<evidence type="ECO:0000256" key="5">
    <source>
        <dbReference type="ARBA" id="ARBA00022777"/>
    </source>
</evidence>
<keyword evidence="2" id="KW-0723">Serine/threonine-protein kinase</keyword>
<feature type="region of interest" description="Disordered" evidence="10">
    <location>
        <begin position="25"/>
        <end position="54"/>
    </location>
</feature>
<keyword evidence="4 8" id="KW-0547">Nucleotide-binding</keyword>
<gene>
    <name evidence="13" type="ORF">GOCE00092_LOCUS11659</name>
</gene>
<dbReference type="GO" id="GO:0005509">
    <property type="term" value="F:calcium ion binding"/>
    <property type="evidence" value="ECO:0007669"/>
    <property type="project" value="InterPro"/>
</dbReference>
<keyword evidence="3" id="KW-0808">Transferase</keyword>
<dbReference type="Pfam" id="PF00069">
    <property type="entry name" value="Pkinase"/>
    <property type="match status" value="1"/>
</dbReference>
<dbReference type="PROSITE" id="PS50222">
    <property type="entry name" value="EF_HAND_2"/>
    <property type="match status" value="2"/>
</dbReference>
<dbReference type="InterPro" id="IPR011992">
    <property type="entry name" value="EF-hand-dom_pair"/>
</dbReference>
<feature type="compositionally biased region" description="Polar residues" evidence="10">
    <location>
        <begin position="980"/>
        <end position="995"/>
    </location>
</feature>
<comment type="cofactor">
    <cofactor evidence="1">
        <name>Mg(2+)</name>
        <dbReference type="ChEBI" id="CHEBI:18420"/>
    </cofactor>
</comment>
<dbReference type="PROSITE" id="PS50011">
    <property type="entry name" value="PROTEIN_KINASE_DOM"/>
    <property type="match status" value="1"/>
</dbReference>
<dbReference type="InterPro" id="IPR002048">
    <property type="entry name" value="EF_hand_dom"/>
</dbReference>
<dbReference type="FunFam" id="1.10.510.10:FF:000571">
    <property type="entry name" value="Maternal embryonic leucine zipper kinase"/>
    <property type="match status" value="1"/>
</dbReference>
<evidence type="ECO:0008006" key="14">
    <source>
        <dbReference type="Google" id="ProtNLM"/>
    </source>
</evidence>
<feature type="compositionally biased region" description="Basic and acidic residues" evidence="10">
    <location>
        <begin position="33"/>
        <end position="52"/>
    </location>
</feature>
<reference evidence="13" key="1">
    <citation type="submission" date="2021-01" db="EMBL/GenBank/DDBJ databases">
        <authorList>
            <person name="Corre E."/>
            <person name="Pelletier E."/>
            <person name="Niang G."/>
            <person name="Scheremetjew M."/>
            <person name="Finn R."/>
            <person name="Kale V."/>
            <person name="Holt S."/>
            <person name="Cochrane G."/>
            <person name="Meng A."/>
            <person name="Brown T."/>
            <person name="Cohen L."/>
        </authorList>
    </citation>
    <scope>NUCLEOTIDE SEQUENCE</scope>
    <source>
        <strain evidence="13">CCMP 410</strain>
    </source>
</reference>
<dbReference type="PROSITE" id="PS00108">
    <property type="entry name" value="PROTEIN_KINASE_ST"/>
    <property type="match status" value="1"/>
</dbReference>
<dbReference type="SMART" id="SM00054">
    <property type="entry name" value="EFh"/>
    <property type="match status" value="2"/>
</dbReference>
<dbReference type="InterPro" id="IPR011009">
    <property type="entry name" value="Kinase-like_dom_sf"/>
</dbReference>
<dbReference type="SUPFAM" id="SSF47473">
    <property type="entry name" value="EF-hand"/>
    <property type="match status" value="1"/>
</dbReference>
<dbReference type="InterPro" id="IPR008271">
    <property type="entry name" value="Ser/Thr_kinase_AS"/>
</dbReference>
<evidence type="ECO:0000256" key="8">
    <source>
        <dbReference type="PROSITE-ProRule" id="PRU10141"/>
    </source>
</evidence>
<feature type="region of interest" description="Disordered" evidence="10">
    <location>
        <begin position="723"/>
        <end position="745"/>
    </location>
</feature>
<sequence length="1027" mass="113233">MGSCQSREAAAAVTSTSAVMVLKSGASHASTVEPRKAKESAAVKPEESKPQESLEIVQVDMTTAATKPGVTLVPLNGGSDTETSSKDYTPGYSSGASTPADCRSLDGSVNNGSTSGKNPKSLVHSTSVLGLDSMIESRKEEGDLKSNVVHIEVPFGKPIEEVYDGVHDGPVLGSGISGLVRLVTHKATGIKYAVKCLDLGLVETEEQLLQLREEIFIMCQLDHPNIVRLEEVYESHSEIYLVQELCTGGELFDRLDEQPDYHYTEAECARLVKNMLCAVRYLHSQGIIHRDLKLENFLFSTTHPDSELKMIDFGLSKHFKYGEVQHEAVGTPYTVAPEVIRGSYDERCDIWAIGVITFLLLSGDPPFGGCGGPEPLMTVRSNILKGVYEFEPADIWSIVSPAAREFITSLLVIDPQKRPTAKEAQKHTWLREWASRQKRKGGDKLNPNVVSALVNFKEYSDMRKLLCEVLSFTLLPDQIRDLRKEFEKMDTDGSGEISLAGLKQVLLTNAGSGSLGALTETEVEDIFNAMRVRKTETRIHWHEFIAAGLSQCQVDERNLRLAFDRLDSDHKGYITFEDVMDLMGNDAYQSEDAMRNMWRDSMKVCNGNHARITYDDFLLLMKGQTLEQSERSNLGAGTMLGKLEVVPETKESANSCRTKEPVEITLPSGDMVVGDGTIETPNAGTHTPSTPPMTPLFEKNAMQLDTDARIALPLSMDDDDGYVSKSPVSSSSGGGIGTLTPPQSPIRGAADFISPAFEKATIPIFRLGGMPEIPSRPNSLGHYGRRRSRSVDDKDPLPNGRSHSDLDHPSLNADARRAVAMPEHEHDPKIENLIMDESKTPLVVNRQLYRAHRTMRLAVLEATKRFEEQQARRAQAILSKEEQAPANQQPVGAGLVLRHGLKKQVSSEAVRSWLKKSQEEHVAMVEKANKRTGRGRSRRQKTVSDMAGMLANLDTSLIANDVSKVSSMEISIPQEPVTPSDRSPTRGASESQLKPVQSEDFTPIRNATVPGEFRKTQDPFARHKRYT</sequence>
<dbReference type="SUPFAM" id="SSF56112">
    <property type="entry name" value="Protein kinase-like (PK-like)"/>
    <property type="match status" value="1"/>
</dbReference>
<dbReference type="Gene3D" id="1.10.510.10">
    <property type="entry name" value="Transferase(Phosphotransferase) domain 1"/>
    <property type="match status" value="1"/>
</dbReference>
<dbReference type="GO" id="GO:0005524">
    <property type="term" value="F:ATP binding"/>
    <property type="evidence" value="ECO:0007669"/>
    <property type="project" value="UniProtKB-UniRule"/>
</dbReference>
<evidence type="ECO:0000256" key="7">
    <source>
        <dbReference type="ARBA" id="ARBA00024334"/>
    </source>
</evidence>
<dbReference type="SMART" id="SM00220">
    <property type="entry name" value="S_TKc"/>
    <property type="match status" value="1"/>
</dbReference>
<protein>
    <recommendedName>
        <fullName evidence="14">Calmodulin</fullName>
    </recommendedName>
</protein>
<feature type="compositionally biased region" description="Polar residues" evidence="10">
    <location>
        <begin position="107"/>
        <end position="121"/>
    </location>
</feature>
<comment type="similarity">
    <text evidence="7">Belongs to the protein kinase superfamily. Ser/Thr protein kinase family. CDPK subfamily.</text>
</comment>
<dbReference type="Gene3D" id="3.30.200.20">
    <property type="entry name" value="Phosphorylase Kinase, domain 1"/>
    <property type="match status" value="1"/>
</dbReference>
<dbReference type="InterPro" id="IPR000719">
    <property type="entry name" value="Prot_kinase_dom"/>
</dbReference>
<evidence type="ECO:0000256" key="10">
    <source>
        <dbReference type="SAM" id="MobiDB-lite"/>
    </source>
</evidence>
<dbReference type="AlphaFoldDB" id="A0A7S1UZ36"/>
<dbReference type="EMBL" id="HBGK01022665">
    <property type="protein sequence ID" value="CAD9282747.1"/>
    <property type="molecule type" value="Transcribed_RNA"/>
</dbReference>
<evidence type="ECO:0000256" key="2">
    <source>
        <dbReference type="ARBA" id="ARBA00022527"/>
    </source>
</evidence>
<dbReference type="GO" id="GO:0004674">
    <property type="term" value="F:protein serine/threonine kinase activity"/>
    <property type="evidence" value="ECO:0007669"/>
    <property type="project" value="UniProtKB-KW"/>
</dbReference>
<feature type="coiled-coil region" evidence="9">
    <location>
        <begin position="857"/>
        <end position="884"/>
    </location>
</feature>
<name>A0A7S1UZ36_9STRA</name>
<dbReference type="InterPro" id="IPR050205">
    <property type="entry name" value="CDPK_Ser/Thr_kinases"/>
</dbReference>